<dbReference type="RefSeq" id="WP_338250137.1">
    <property type="nucleotide sequence ID" value="NZ_BSRI01000001.1"/>
</dbReference>
<dbReference type="InterPro" id="IPR022616">
    <property type="entry name" value="Glyco_hydro_4_C"/>
</dbReference>
<keyword evidence="3" id="KW-0378">Hydrolase</keyword>
<organism evidence="8 9">
    <name type="scientific">Dictyobacter halimunensis</name>
    <dbReference type="NCBI Taxonomy" id="3026934"/>
    <lineage>
        <taxon>Bacteria</taxon>
        <taxon>Bacillati</taxon>
        <taxon>Chloroflexota</taxon>
        <taxon>Ktedonobacteria</taxon>
        <taxon>Ktedonobacterales</taxon>
        <taxon>Dictyobacteraceae</taxon>
        <taxon>Dictyobacter</taxon>
    </lineage>
</organism>
<reference evidence="8 9" key="1">
    <citation type="submission" date="2023-02" db="EMBL/GenBank/DDBJ databases">
        <title>Dictyobacter halimunensis sp. nov., a new member of the class Ktedonobacteria from forest soil in a geothermal area.</title>
        <authorList>
            <person name="Rachmania M.K."/>
            <person name="Ningsih F."/>
            <person name="Sakai Y."/>
            <person name="Yabe S."/>
            <person name="Yokota A."/>
            <person name="Sjamsuridzal W."/>
        </authorList>
    </citation>
    <scope>NUCLEOTIDE SEQUENCE [LARGE SCALE GENOMIC DNA]</scope>
    <source>
        <strain evidence="8 9">S3.2.2.5</strain>
    </source>
</reference>
<evidence type="ECO:0000256" key="3">
    <source>
        <dbReference type="ARBA" id="ARBA00022801"/>
    </source>
</evidence>
<keyword evidence="2" id="KW-0479">Metal-binding</keyword>
<keyword evidence="9" id="KW-1185">Reference proteome</keyword>
<dbReference type="SUPFAM" id="SSF56327">
    <property type="entry name" value="LDH C-terminal domain-like"/>
    <property type="match status" value="1"/>
</dbReference>
<keyword evidence="4" id="KW-0520">NAD</keyword>
<proteinExistence type="predicted"/>
<accession>A0ABQ6FN05</accession>
<dbReference type="Proteomes" id="UP001344906">
    <property type="component" value="Unassembled WGS sequence"/>
</dbReference>
<evidence type="ECO:0000256" key="1">
    <source>
        <dbReference type="ARBA" id="ARBA00001911"/>
    </source>
</evidence>
<name>A0ABQ6FN05_9CHLR</name>
<comment type="caution">
    <text evidence="8">The sequence shown here is derived from an EMBL/GenBank/DDBJ whole genome shotgun (WGS) entry which is preliminary data.</text>
</comment>
<dbReference type="PANTHER" id="PTHR32092">
    <property type="entry name" value="6-PHOSPHO-BETA-GLUCOSIDASE-RELATED"/>
    <property type="match status" value="1"/>
</dbReference>
<evidence type="ECO:0000256" key="2">
    <source>
        <dbReference type="ARBA" id="ARBA00022723"/>
    </source>
</evidence>
<evidence type="ECO:0000313" key="9">
    <source>
        <dbReference type="Proteomes" id="UP001344906"/>
    </source>
</evidence>
<evidence type="ECO:0000313" key="8">
    <source>
        <dbReference type="EMBL" id="GLV55624.1"/>
    </source>
</evidence>
<dbReference type="Pfam" id="PF11975">
    <property type="entry name" value="Glyco_hydro_4C"/>
    <property type="match status" value="1"/>
</dbReference>
<dbReference type="InterPro" id="IPR001088">
    <property type="entry name" value="Glyco_hydro_4"/>
</dbReference>
<dbReference type="InterPro" id="IPR015955">
    <property type="entry name" value="Lactate_DH/Glyco_Ohase_4_C"/>
</dbReference>
<keyword evidence="5" id="KW-0464">Manganese</keyword>
<evidence type="ECO:0000256" key="5">
    <source>
        <dbReference type="ARBA" id="ARBA00023211"/>
    </source>
</evidence>
<evidence type="ECO:0000259" key="7">
    <source>
        <dbReference type="Pfam" id="PF11975"/>
    </source>
</evidence>
<gene>
    <name evidence="8" type="ORF">KDH_24680</name>
</gene>
<feature type="domain" description="Glycosyl hydrolase family 4 C-terminal" evidence="7">
    <location>
        <begin position="11"/>
        <end position="130"/>
    </location>
</feature>
<evidence type="ECO:0000256" key="4">
    <source>
        <dbReference type="ARBA" id="ARBA00023027"/>
    </source>
</evidence>
<protein>
    <recommendedName>
        <fullName evidence="7">Glycosyl hydrolase family 4 C-terminal domain-containing protein</fullName>
    </recommendedName>
</protein>
<dbReference type="EMBL" id="BSRI01000001">
    <property type="protein sequence ID" value="GLV55624.1"/>
    <property type="molecule type" value="Genomic_DNA"/>
</dbReference>
<dbReference type="PANTHER" id="PTHR32092:SF5">
    <property type="entry name" value="6-PHOSPHO-BETA-GLUCOSIDASE"/>
    <property type="match status" value="1"/>
</dbReference>
<sequence length="157" mass="17633">MAQVGDYWQHYREQAQSDEPELDPQRSRGGIHELELAIDVMDAIYNDRKEIWYVNMPNRGALADFPSDLVVEMPGFVDQSGITPLVQGHLPRQVRGLVEMLGEYQALAAEAAWSGNRKQAIQALASNPLVLSTQKATAIYDEMAHALRAYLPDRLLQ</sequence>
<keyword evidence="6" id="KW-0326">Glycosidase</keyword>
<comment type="cofactor">
    <cofactor evidence="1">
        <name>NAD(+)</name>
        <dbReference type="ChEBI" id="CHEBI:57540"/>
    </cofactor>
</comment>
<dbReference type="Gene3D" id="3.90.110.10">
    <property type="entry name" value="Lactate dehydrogenase/glycoside hydrolase, family 4, C-terminal"/>
    <property type="match status" value="1"/>
</dbReference>
<evidence type="ECO:0000256" key="6">
    <source>
        <dbReference type="ARBA" id="ARBA00023295"/>
    </source>
</evidence>